<dbReference type="EC" id="3.1.26.11" evidence="4"/>
<evidence type="ECO:0000313" key="13">
    <source>
        <dbReference type="EMBL" id="ABO93797.1"/>
    </source>
</evidence>
<dbReference type="eggNOG" id="KOG2121">
    <property type="taxonomic scope" value="Eukaryota"/>
</dbReference>
<keyword evidence="5" id="KW-0819">tRNA processing</keyword>
<dbReference type="InterPro" id="IPR001279">
    <property type="entry name" value="Metallo-B-lactamas"/>
</dbReference>
<evidence type="ECO:0000256" key="4">
    <source>
        <dbReference type="ARBA" id="ARBA00012477"/>
    </source>
</evidence>
<dbReference type="SUPFAM" id="SSF56281">
    <property type="entry name" value="Metallo-hydrolase/oxidoreductase"/>
    <property type="match status" value="1"/>
</dbReference>
<comment type="similarity">
    <text evidence="3">Belongs to the RNase Z family.</text>
</comment>
<gene>
    <name evidence="13" type="ORF">OSTLU_86123</name>
</gene>
<dbReference type="KEGG" id="olu:OSTLU_86123"/>
<evidence type="ECO:0000256" key="2">
    <source>
        <dbReference type="ARBA" id="ARBA00001947"/>
    </source>
</evidence>
<dbReference type="AlphaFoldDB" id="A4RR41"/>
<dbReference type="PANTHER" id="PTHR12553">
    <property type="entry name" value="ZINC PHOSPHODIESTERASE ELAC PROTEIN 2"/>
    <property type="match status" value="1"/>
</dbReference>
<dbReference type="RefSeq" id="XP_001415505.1">
    <property type="nucleotide sequence ID" value="XM_001415468.1"/>
</dbReference>
<reference evidence="13 14" key="1">
    <citation type="journal article" date="2007" name="Proc. Natl. Acad. Sci. U.S.A.">
        <title>The tiny eukaryote Ostreococcus provides genomic insights into the paradox of plankton speciation.</title>
        <authorList>
            <person name="Palenik B."/>
            <person name="Grimwood J."/>
            <person name="Aerts A."/>
            <person name="Rouze P."/>
            <person name="Salamov A."/>
            <person name="Putnam N."/>
            <person name="Dupont C."/>
            <person name="Jorgensen R."/>
            <person name="Derelle E."/>
            <person name="Rombauts S."/>
            <person name="Zhou K."/>
            <person name="Otillar R."/>
            <person name="Merchant S.S."/>
            <person name="Podell S."/>
            <person name="Gaasterland T."/>
            <person name="Napoli C."/>
            <person name="Gendler K."/>
            <person name="Manuell A."/>
            <person name="Tai V."/>
            <person name="Vallon O."/>
            <person name="Piganeau G."/>
            <person name="Jancek S."/>
            <person name="Heijde M."/>
            <person name="Jabbari K."/>
            <person name="Bowler C."/>
            <person name="Lohr M."/>
            <person name="Robbens S."/>
            <person name="Werner G."/>
            <person name="Dubchak I."/>
            <person name="Pazour G.J."/>
            <person name="Ren Q."/>
            <person name="Paulsen I."/>
            <person name="Delwiche C."/>
            <person name="Schmutz J."/>
            <person name="Rokhsar D."/>
            <person name="Van de Peer Y."/>
            <person name="Moreau H."/>
            <person name="Grigoriev I.V."/>
        </authorList>
    </citation>
    <scope>NUCLEOTIDE SEQUENCE [LARGE SCALE GENOMIC DNA]</scope>
    <source>
        <strain evidence="13 14">CCE9901</strain>
    </source>
</reference>
<dbReference type="GO" id="GO:0005739">
    <property type="term" value="C:mitochondrion"/>
    <property type="evidence" value="ECO:0007669"/>
    <property type="project" value="TreeGrafter"/>
</dbReference>
<dbReference type="CDD" id="cd07718">
    <property type="entry name" value="RNaseZ_ELAC1_ELAC2-C-term-like_MBL-fold"/>
    <property type="match status" value="1"/>
</dbReference>
<comment type="cofactor">
    <cofactor evidence="2">
        <name>Zn(2+)</name>
        <dbReference type="ChEBI" id="CHEBI:29105"/>
    </cofactor>
</comment>
<feature type="region of interest" description="Disordered" evidence="11">
    <location>
        <begin position="170"/>
        <end position="209"/>
    </location>
</feature>
<dbReference type="EMBL" id="CP000581">
    <property type="protein sequence ID" value="ABO93797.1"/>
    <property type="molecule type" value="Genomic_DNA"/>
</dbReference>
<evidence type="ECO:0000256" key="11">
    <source>
        <dbReference type="SAM" id="MobiDB-lite"/>
    </source>
</evidence>
<keyword evidence="6" id="KW-0540">Nuclease</keyword>
<evidence type="ECO:0000256" key="9">
    <source>
        <dbReference type="ARBA" id="ARBA00022801"/>
    </source>
</evidence>
<dbReference type="Proteomes" id="UP000001568">
    <property type="component" value="Chromosome 1"/>
</dbReference>
<evidence type="ECO:0000256" key="5">
    <source>
        <dbReference type="ARBA" id="ARBA00022694"/>
    </source>
</evidence>
<dbReference type="OrthoDB" id="527344at2759"/>
<organism evidence="13 14">
    <name type="scientific">Ostreococcus lucimarinus (strain CCE9901)</name>
    <dbReference type="NCBI Taxonomy" id="436017"/>
    <lineage>
        <taxon>Eukaryota</taxon>
        <taxon>Viridiplantae</taxon>
        <taxon>Chlorophyta</taxon>
        <taxon>Mamiellophyceae</taxon>
        <taxon>Mamiellales</taxon>
        <taxon>Bathycoccaceae</taxon>
        <taxon>Ostreococcus</taxon>
    </lineage>
</organism>
<dbReference type="PANTHER" id="PTHR12553:SF70">
    <property type="entry name" value="RIBONUCLEASE Z"/>
    <property type="match status" value="1"/>
</dbReference>
<feature type="domain" description="Metallo-beta-lactamase" evidence="12">
    <location>
        <begin position="479"/>
        <end position="534"/>
    </location>
</feature>
<dbReference type="InterPro" id="IPR047151">
    <property type="entry name" value="RNZ2-like"/>
</dbReference>
<evidence type="ECO:0000256" key="7">
    <source>
        <dbReference type="ARBA" id="ARBA00022723"/>
    </source>
</evidence>
<sequence>MDDEALKSPPSLARGDARVVTLNASVDGVEPALVVTTHAGSQYAFNVPEGFARLALECKIRPTGKLRAVFAADDSAASLGGLTGLILRLSADGHERLAVVGPSGTSAQVEGARKCTRWVHPEVDGVELCANSKRCGGIGCYADNAVTVWPLFLEDTCECLVCEWENHRRQTATTSDEEEDVDEGGHIGGEQSEGVEDDKMASPSSRVKMTSTDNTKTACVGYVCEVKEFDDAPGVRIAIIHVKSMDLIARLDQNPTLNCFASKDLHSLDAMFHCSPTDVADAPGYKSWLESVDCEHFFCRAQNELGFRASARMSLRLNTVDAESFPIPRAFGDSDAKQRVSDKFTSLGLCACVHIRKNTVAKCEVDHVVFRPDDVDPDAVLNELATKHPELAAAAQASLTRIHRKEMVDLEENGDAETSQAVASNLKSRLMRGLIGRKKQKIENDTEVIFLGTGSAEPNKYRGSSGILTELPRSVAAKTSKTWMMLDCGEGTVGSIQRMFGCATMKRIVKNLKVVWISHHHADHMLGVRGLLEVHARVCNAPLTLVGPRVLEEWLHTCGVSQNLYHFVHSRDLFAGPFGRLPPPPPPTKLQSVSRSPLPPPPPLDEGNQRHSIFDQSNASAKSMESRLMQLCGLSRFEAVAVEHCRDAAALVVGSPSGWSLAYSGDCRPSRGFARAAKGCALMIHEATFDNELSDHAVRKRHSTTAEALQIAADAGVKHIVLTHFSQRYPKAIYLDEVKIKPIIAFDGFRLRYSQLERVQNLQHIITMVNGVSSSNVDKI</sequence>
<keyword evidence="9" id="KW-0378">Hydrolase</keyword>
<dbReference type="STRING" id="436017.A4RR41"/>
<feature type="region of interest" description="Disordered" evidence="11">
    <location>
        <begin position="578"/>
        <end position="611"/>
    </location>
</feature>
<evidence type="ECO:0000256" key="8">
    <source>
        <dbReference type="ARBA" id="ARBA00022759"/>
    </source>
</evidence>
<dbReference type="Gramene" id="ABO93797">
    <property type="protein sequence ID" value="ABO93797"/>
    <property type="gene ID" value="OSTLU_86123"/>
</dbReference>
<dbReference type="OMA" id="QCVWISH"/>
<evidence type="ECO:0000256" key="1">
    <source>
        <dbReference type="ARBA" id="ARBA00000402"/>
    </source>
</evidence>
<evidence type="ECO:0000259" key="12">
    <source>
        <dbReference type="Pfam" id="PF00753"/>
    </source>
</evidence>
<evidence type="ECO:0000256" key="6">
    <source>
        <dbReference type="ARBA" id="ARBA00022722"/>
    </source>
</evidence>
<evidence type="ECO:0000256" key="3">
    <source>
        <dbReference type="ARBA" id="ARBA00007823"/>
    </source>
</evidence>
<dbReference type="GO" id="GO:0046872">
    <property type="term" value="F:metal ion binding"/>
    <property type="evidence" value="ECO:0007669"/>
    <property type="project" value="UniProtKB-KW"/>
</dbReference>
<dbReference type="HOGENOM" id="CLU_006220_2_0_1"/>
<dbReference type="GeneID" id="4999497"/>
<keyword evidence="10" id="KW-0862">Zinc</keyword>
<evidence type="ECO:0000256" key="10">
    <source>
        <dbReference type="ARBA" id="ARBA00022833"/>
    </source>
</evidence>
<name>A4RR41_OSTLU</name>
<keyword evidence="7" id="KW-0479">Metal-binding</keyword>
<dbReference type="Gene3D" id="3.60.15.10">
    <property type="entry name" value="Ribonuclease Z/Hydroxyacylglutathione hydrolase-like"/>
    <property type="match status" value="2"/>
</dbReference>
<dbReference type="GO" id="GO:1990180">
    <property type="term" value="P:mitochondrial tRNA 3'-end processing"/>
    <property type="evidence" value="ECO:0007669"/>
    <property type="project" value="TreeGrafter"/>
</dbReference>
<evidence type="ECO:0000313" key="14">
    <source>
        <dbReference type="Proteomes" id="UP000001568"/>
    </source>
</evidence>
<proteinExistence type="inferred from homology"/>
<protein>
    <recommendedName>
        <fullName evidence="4">ribonuclease Z</fullName>
        <ecNumber evidence="4">3.1.26.11</ecNumber>
    </recommendedName>
</protein>
<dbReference type="GO" id="GO:0042781">
    <property type="term" value="F:3'-tRNA processing endoribonuclease activity"/>
    <property type="evidence" value="ECO:0007669"/>
    <property type="project" value="UniProtKB-EC"/>
</dbReference>
<keyword evidence="14" id="KW-1185">Reference proteome</keyword>
<dbReference type="Pfam" id="PF00753">
    <property type="entry name" value="Lactamase_B"/>
    <property type="match status" value="1"/>
</dbReference>
<dbReference type="InterPro" id="IPR036866">
    <property type="entry name" value="RibonucZ/Hydroxyglut_hydro"/>
</dbReference>
<comment type="catalytic activity">
    <reaction evidence="1">
        <text>Endonucleolytic cleavage of RNA, removing extra 3' nucleotides from tRNA precursor, generating 3' termini of tRNAs. A 3'-hydroxy group is left at the tRNA terminus and a 5'-phosphoryl group is left at the trailer molecule.</text>
        <dbReference type="EC" id="3.1.26.11"/>
    </reaction>
</comment>
<accession>A4RR41</accession>
<keyword evidence="8" id="KW-0255">Endonuclease</keyword>